<name>A0A6M5YTJ5_9BACT</name>
<evidence type="ECO:0000313" key="4">
    <source>
        <dbReference type="Proteomes" id="UP000503447"/>
    </source>
</evidence>
<evidence type="ECO:0000259" key="2">
    <source>
        <dbReference type="Pfam" id="PF07596"/>
    </source>
</evidence>
<feature type="transmembrane region" description="Helical" evidence="1">
    <location>
        <begin position="12"/>
        <end position="35"/>
    </location>
</feature>
<dbReference type="InterPro" id="IPR011453">
    <property type="entry name" value="DUF1559"/>
</dbReference>
<keyword evidence="1" id="KW-1133">Transmembrane helix</keyword>
<keyword evidence="4" id="KW-1185">Reference proteome</keyword>
<accession>A0A6M5YTJ5</accession>
<keyword evidence="1" id="KW-0812">Transmembrane</keyword>
<dbReference type="NCBIfam" id="TIGR02532">
    <property type="entry name" value="IV_pilin_GFxxxE"/>
    <property type="match status" value="1"/>
</dbReference>
<dbReference type="PANTHER" id="PTHR30093">
    <property type="entry name" value="GENERAL SECRETION PATHWAY PROTEIN G"/>
    <property type="match status" value="1"/>
</dbReference>
<dbReference type="NCBIfam" id="TIGR04294">
    <property type="entry name" value="pre_pil_HX9DG"/>
    <property type="match status" value="1"/>
</dbReference>
<dbReference type="InterPro" id="IPR027558">
    <property type="entry name" value="Pre_pil_HX9DG_C"/>
</dbReference>
<dbReference type="KEGG" id="ftj:FTUN_4323"/>
<proteinExistence type="predicted"/>
<dbReference type="EMBL" id="CP053452">
    <property type="protein sequence ID" value="QJW96764.1"/>
    <property type="molecule type" value="Genomic_DNA"/>
</dbReference>
<dbReference type="AlphaFoldDB" id="A0A6M5YTJ5"/>
<organism evidence="3 4">
    <name type="scientific">Frigoriglobus tundricola</name>
    <dbReference type="NCBI Taxonomy" id="2774151"/>
    <lineage>
        <taxon>Bacteria</taxon>
        <taxon>Pseudomonadati</taxon>
        <taxon>Planctomycetota</taxon>
        <taxon>Planctomycetia</taxon>
        <taxon>Gemmatales</taxon>
        <taxon>Gemmataceae</taxon>
        <taxon>Frigoriglobus</taxon>
    </lineage>
</organism>
<sequence length="348" mass="37397">MKLASGRSRRGFTLIELLVVIAIIAILIGLLLPAVQKVREAAARMSCTNNLKQIGLAAHNYAGTYDSTFAPGSNLSPNAPTQGYTIGPPFAGPYTSVLAYLLPYIEQQNVYNAIPQPYFQLNSTQGAWAYSTAPYDYQSGVPSQYTNGTGYLKIFETRIKTYECPSDSPYSTTTAQTDWIIDAWIVTAGGSYYIDYVLNYPGFGQGLGASNYAGCAGYLSDPQITGTKAANDSKYLGIYYANSQTKIVSITDGTSNTIAFGEMQSGRYSGNGYRFTWMGAGSLSVEYGISNNVQGSPWSYSSRHTGIVNFAFADGSVRSITKSADTNTFFAAAGANDGVVFDYSLLGQ</sequence>
<dbReference type="PANTHER" id="PTHR30093:SF2">
    <property type="entry name" value="TYPE II SECRETION SYSTEM PROTEIN H"/>
    <property type="match status" value="1"/>
</dbReference>
<feature type="domain" description="DUF1559" evidence="2">
    <location>
        <begin position="36"/>
        <end position="325"/>
    </location>
</feature>
<dbReference type="Gene3D" id="3.30.700.10">
    <property type="entry name" value="Glycoprotein, Type 4 Pilin"/>
    <property type="match status" value="1"/>
</dbReference>
<dbReference type="RefSeq" id="WP_171472287.1">
    <property type="nucleotide sequence ID" value="NZ_CP053452.2"/>
</dbReference>
<dbReference type="Pfam" id="PF07596">
    <property type="entry name" value="SBP_bac_10"/>
    <property type="match status" value="1"/>
</dbReference>
<dbReference type="InterPro" id="IPR012902">
    <property type="entry name" value="N_methyl_site"/>
</dbReference>
<protein>
    <recommendedName>
        <fullName evidence="2">DUF1559 domain-containing protein</fullName>
    </recommendedName>
</protein>
<gene>
    <name evidence="3" type="ORF">FTUN_4323</name>
</gene>
<dbReference type="Pfam" id="PF07963">
    <property type="entry name" value="N_methyl"/>
    <property type="match status" value="1"/>
</dbReference>
<reference evidence="4" key="1">
    <citation type="submission" date="2020-05" db="EMBL/GenBank/DDBJ databases">
        <title>Frigoriglobus tundricola gen. nov., sp. nov., a psychrotolerant cellulolytic planctomycete of the family Gemmataceae with two divergent copies of 16S rRNA gene.</title>
        <authorList>
            <person name="Kulichevskaya I.S."/>
            <person name="Ivanova A.A."/>
            <person name="Naumoff D.G."/>
            <person name="Beletsky A.V."/>
            <person name="Rijpstra W.I.C."/>
            <person name="Sinninghe Damste J.S."/>
            <person name="Mardanov A.V."/>
            <person name="Ravin N.V."/>
            <person name="Dedysh S.N."/>
        </authorList>
    </citation>
    <scope>NUCLEOTIDE SEQUENCE [LARGE SCALE GENOMIC DNA]</scope>
    <source>
        <strain evidence="4">PL17</strain>
    </source>
</reference>
<dbReference type="PROSITE" id="PS00409">
    <property type="entry name" value="PROKAR_NTER_METHYL"/>
    <property type="match status" value="1"/>
</dbReference>
<evidence type="ECO:0000313" key="3">
    <source>
        <dbReference type="EMBL" id="QJW96764.1"/>
    </source>
</evidence>
<dbReference type="InterPro" id="IPR045584">
    <property type="entry name" value="Pilin-like"/>
</dbReference>
<dbReference type="SUPFAM" id="SSF54523">
    <property type="entry name" value="Pili subunits"/>
    <property type="match status" value="1"/>
</dbReference>
<keyword evidence="1" id="KW-0472">Membrane</keyword>
<evidence type="ECO:0000256" key="1">
    <source>
        <dbReference type="SAM" id="Phobius"/>
    </source>
</evidence>
<dbReference type="Proteomes" id="UP000503447">
    <property type="component" value="Chromosome"/>
</dbReference>